<accession>A0A6M3M6Y4</accession>
<gene>
    <name evidence="1" type="ORF">MM171A00913_0003</name>
    <name evidence="2" type="ORF">MM171B01748_0003</name>
</gene>
<organism evidence="2">
    <name type="scientific">viral metagenome</name>
    <dbReference type="NCBI Taxonomy" id="1070528"/>
    <lineage>
        <taxon>unclassified sequences</taxon>
        <taxon>metagenomes</taxon>
        <taxon>organismal metagenomes</taxon>
    </lineage>
</organism>
<dbReference type="EMBL" id="MT143744">
    <property type="protein sequence ID" value="QJB01910.1"/>
    <property type="molecule type" value="Genomic_DNA"/>
</dbReference>
<evidence type="ECO:0000313" key="2">
    <source>
        <dbReference type="EMBL" id="QJB01910.1"/>
    </source>
</evidence>
<proteinExistence type="predicted"/>
<dbReference type="AlphaFoldDB" id="A0A6M3M6Y4"/>
<name>A0A6M3M6Y4_9ZZZZ</name>
<reference evidence="2" key="1">
    <citation type="submission" date="2020-03" db="EMBL/GenBank/DDBJ databases">
        <title>The deep terrestrial virosphere.</title>
        <authorList>
            <person name="Holmfeldt K."/>
            <person name="Nilsson E."/>
            <person name="Simone D."/>
            <person name="Lopez-Fernandez M."/>
            <person name="Wu X."/>
            <person name="de Brujin I."/>
            <person name="Lundin D."/>
            <person name="Andersson A."/>
            <person name="Bertilsson S."/>
            <person name="Dopson M."/>
        </authorList>
    </citation>
    <scope>NUCLEOTIDE SEQUENCE</scope>
    <source>
        <strain evidence="1">MM171A00913</strain>
        <strain evidence="2">MM171B01748</strain>
    </source>
</reference>
<dbReference type="EMBL" id="MT143665">
    <property type="protein sequence ID" value="QJA99736.1"/>
    <property type="molecule type" value="Genomic_DNA"/>
</dbReference>
<evidence type="ECO:0000313" key="1">
    <source>
        <dbReference type="EMBL" id="QJA99736.1"/>
    </source>
</evidence>
<protein>
    <submittedName>
        <fullName evidence="2">Uncharacterized protein</fullName>
    </submittedName>
</protein>
<sequence>MMMKKIGGSTEFVQTAEGYVQKPFAMYECKESHLLKVFSGFNDIVFSRWEDAPAKLDLGCGYCNMITQGEEDL</sequence>